<organism evidence="5 6">
    <name type="scientific">Dictyocaulus viviparus</name>
    <name type="common">Bovine lungworm</name>
    <dbReference type="NCBI Taxonomy" id="29172"/>
    <lineage>
        <taxon>Eukaryota</taxon>
        <taxon>Metazoa</taxon>
        <taxon>Ecdysozoa</taxon>
        <taxon>Nematoda</taxon>
        <taxon>Chromadorea</taxon>
        <taxon>Rhabditida</taxon>
        <taxon>Rhabditina</taxon>
        <taxon>Rhabditomorpha</taxon>
        <taxon>Strongyloidea</taxon>
        <taxon>Metastrongylidae</taxon>
        <taxon>Dictyocaulus</taxon>
    </lineage>
</organism>
<dbReference type="PANTHER" id="PTHR43261:SF1">
    <property type="entry name" value="RIBOSOME-RELEASING FACTOR 2, MITOCHONDRIAL"/>
    <property type="match status" value="1"/>
</dbReference>
<dbReference type="SUPFAM" id="SSF54211">
    <property type="entry name" value="Ribosomal protein S5 domain 2-like"/>
    <property type="match status" value="1"/>
</dbReference>
<dbReference type="InterPro" id="IPR020568">
    <property type="entry name" value="Ribosomal_Su5_D2-typ_SF"/>
</dbReference>
<dbReference type="InterPro" id="IPR000640">
    <property type="entry name" value="EFG_V-like"/>
</dbReference>
<dbReference type="GO" id="GO:0032543">
    <property type="term" value="P:mitochondrial translation"/>
    <property type="evidence" value="ECO:0007669"/>
    <property type="project" value="TreeGrafter"/>
</dbReference>
<dbReference type="PANTHER" id="PTHR43261">
    <property type="entry name" value="TRANSLATION ELONGATION FACTOR G-RELATED"/>
    <property type="match status" value="1"/>
</dbReference>
<keyword evidence="3" id="KW-0342">GTP-binding</keyword>
<dbReference type="InterPro" id="IPR035647">
    <property type="entry name" value="EFG_III/V"/>
</dbReference>
<dbReference type="GO" id="GO:0005525">
    <property type="term" value="F:GTP binding"/>
    <property type="evidence" value="ECO:0007669"/>
    <property type="project" value="UniProtKB-KW"/>
</dbReference>
<evidence type="ECO:0000259" key="4">
    <source>
        <dbReference type="Pfam" id="PF00679"/>
    </source>
</evidence>
<keyword evidence="5" id="KW-0251">Elongation factor</keyword>
<dbReference type="Gene3D" id="3.30.70.240">
    <property type="match status" value="1"/>
</dbReference>
<evidence type="ECO:0000256" key="1">
    <source>
        <dbReference type="ARBA" id="ARBA00022741"/>
    </source>
</evidence>
<dbReference type="GO" id="GO:0032790">
    <property type="term" value="P:ribosome disassembly"/>
    <property type="evidence" value="ECO:0007669"/>
    <property type="project" value="TreeGrafter"/>
</dbReference>
<evidence type="ECO:0000256" key="2">
    <source>
        <dbReference type="ARBA" id="ARBA00022917"/>
    </source>
</evidence>
<keyword evidence="6" id="KW-1185">Reference proteome</keyword>
<dbReference type="EMBL" id="KN716530">
    <property type="protein sequence ID" value="KJH43737.1"/>
    <property type="molecule type" value="Genomic_DNA"/>
</dbReference>
<evidence type="ECO:0000313" key="6">
    <source>
        <dbReference type="Proteomes" id="UP000053766"/>
    </source>
</evidence>
<dbReference type="Pfam" id="PF00679">
    <property type="entry name" value="EFG_C"/>
    <property type="match status" value="1"/>
</dbReference>
<reference evidence="5 6" key="1">
    <citation type="submission" date="2013-11" db="EMBL/GenBank/DDBJ databases">
        <title>Draft genome of the bovine lungworm Dictyocaulus viviparus.</title>
        <authorList>
            <person name="Mitreva M."/>
        </authorList>
    </citation>
    <scope>NUCLEOTIDE SEQUENCE [LARGE SCALE GENOMIC DNA]</scope>
    <source>
        <strain evidence="5 6">HannoverDv2000</strain>
    </source>
</reference>
<evidence type="ECO:0000256" key="3">
    <source>
        <dbReference type="ARBA" id="ARBA00023134"/>
    </source>
</evidence>
<keyword evidence="1" id="KW-0547">Nucleotide-binding</keyword>
<dbReference type="GO" id="GO:0003746">
    <property type="term" value="F:translation elongation factor activity"/>
    <property type="evidence" value="ECO:0007669"/>
    <property type="project" value="UniProtKB-KW"/>
</dbReference>
<gene>
    <name evidence="5" type="ORF">DICVIV_10254</name>
</gene>
<keyword evidence="2" id="KW-0648">Protein biosynthesis</keyword>
<protein>
    <submittedName>
        <fullName evidence="5">Elongation factor G</fullName>
    </submittedName>
</protein>
<dbReference type="GO" id="GO:0003924">
    <property type="term" value="F:GTPase activity"/>
    <property type="evidence" value="ECO:0007669"/>
    <property type="project" value="TreeGrafter"/>
</dbReference>
<dbReference type="Proteomes" id="UP000053766">
    <property type="component" value="Unassembled WGS sequence"/>
</dbReference>
<accession>A0A0D8XJ21</accession>
<dbReference type="InterPro" id="IPR014721">
    <property type="entry name" value="Ribsml_uS5_D2-typ_fold_subgr"/>
</dbReference>
<sequence>MLGVSRITQVKQGLRSSDLRQRSKMRYTAIHTCEFDATLGIIETICELAYYGIKYSEVYWHSSQDWVQVNLSPESSDLRAEWLKAINEGCRNALQNGPVLGFPIHDVVITLKAITYSGRRVNSTLISACAHKCVTEAVQSAKARLIEPLMQVEITLESGVEAQAILHELTCRRANIITGTTYICSYLPVSEMTGFPTILRTLSSGLASLSVQIAGNVMDDLAFLIKGYGGITDFRSKFKWLCYMIDVCNNQPIRLDGEETSADFLHANFLIRLHHIGKEDFMDEANDVLCRYNSLRDFNRELYYFVLVATYRLSDRRLYQSLENFATEKLRYLSDWSVVCNDDPHKFFHLPRLPWDISSVLNNNLVVIDNVNEIDSIEPGIICPFDSRGVLTSMYSELLSNDTLRCADRKVAGPFVFIHFNHKTSRSALLDMFNGISSDIFQEELSSRGQVKEQNYCT</sequence>
<name>A0A0D8XJ21_DICVI</name>
<evidence type="ECO:0000313" key="5">
    <source>
        <dbReference type="EMBL" id="KJH43737.1"/>
    </source>
</evidence>
<dbReference type="AlphaFoldDB" id="A0A0D8XJ21"/>
<dbReference type="CDD" id="cd01514">
    <property type="entry name" value="Elongation_Factor_C"/>
    <property type="match status" value="1"/>
</dbReference>
<dbReference type="GO" id="GO:0005739">
    <property type="term" value="C:mitochondrion"/>
    <property type="evidence" value="ECO:0007669"/>
    <property type="project" value="TreeGrafter"/>
</dbReference>
<dbReference type="SUPFAM" id="SSF54980">
    <property type="entry name" value="EF-G C-terminal domain-like"/>
    <property type="match status" value="1"/>
</dbReference>
<dbReference type="Gene3D" id="3.30.230.10">
    <property type="match status" value="1"/>
</dbReference>
<dbReference type="OrthoDB" id="5855452at2759"/>
<reference evidence="6" key="2">
    <citation type="journal article" date="2016" name="Sci. Rep.">
        <title>Dictyocaulus viviparus genome, variome and transcriptome elucidate lungworm biology and support future intervention.</title>
        <authorList>
            <person name="McNulty S.N."/>
            <person name="Strube C."/>
            <person name="Rosa B.A."/>
            <person name="Martin J.C."/>
            <person name="Tyagi R."/>
            <person name="Choi Y.J."/>
            <person name="Wang Q."/>
            <person name="Hallsworth Pepin K."/>
            <person name="Zhang X."/>
            <person name="Ozersky P."/>
            <person name="Wilson R.K."/>
            <person name="Sternberg P.W."/>
            <person name="Gasser R.B."/>
            <person name="Mitreva M."/>
        </authorList>
    </citation>
    <scope>NUCLEOTIDE SEQUENCE [LARGE SCALE GENOMIC DNA]</scope>
    <source>
        <strain evidence="6">HannoverDv2000</strain>
    </source>
</reference>
<proteinExistence type="predicted"/>
<dbReference type="STRING" id="29172.A0A0D8XJ21"/>
<feature type="domain" description="Elongation factor EFG" evidence="4">
    <location>
        <begin position="144"/>
        <end position="214"/>
    </location>
</feature>